<dbReference type="SUPFAM" id="SSF53901">
    <property type="entry name" value="Thiolase-like"/>
    <property type="match status" value="2"/>
</dbReference>
<dbReference type="AlphaFoldDB" id="A0A1F8EBN9"/>
<evidence type="ECO:0000256" key="1">
    <source>
        <dbReference type="ARBA" id="ARBA00010982"/>
    </source>
</evidence>
<keyword evidence="3" id="KW-0276">Fatty acid metabolism</keyword>
<dbReference type="PANTHER" id="PTHR18919">
    <property type="entry name" value="ACETYL-COA C-ACYLTRANSFERASE"/>
    <property type="match status" value="1"/>
</dbReference>
<dbReference type="Pfam" id="PF02737">
    <property type="entry name" value="3HCDH_N"/>
    <property type="match status" value="1"/>
</dbReference>
<feature type="domain" description="3-hydroxyacyl-CoA dehydrogenase C-terminal" evidence="9">
    <location>
        <begin position="751"/>
        <end position="834"/>
    </location>
</feature>
<gene>
    <name evidence="12" type="ORF">A2817_00630</name>
</gene>
<dbReference type="PANTHER" id="PTHR18919:SF153">
    <property type="entry name" value="TRIFUNCTIONAL ENZYME SUBUNIT BETA, MITOCHONDRIAL"/>
    <property type="match status" value="1"/>
</dbReference>
<sequence>MVKQRMVIVEGVRTAIGSFGGGLKDAPADMLLAICFQEVIKRTGIDPAVIDEVIAGNICQPSDSVNIARVSALRAGVPSHVPAITVGCNCFSGAEAILQAYRAYKAGDCEIVLVGGTENMSRVPYLLKQARFGQKLQHHVVTDGLWEGLVDPTINQIMGRTAENVARKWNISRRDQDDFAVASHKKAKYAKTEGKFKSQIVSVVIKKTMSVGDNISGGESIFAEDECINPDPDDQKWVQRVYSLPAMFLNEHVSEPKNPKPVFKDGKVVLHDSYANEGTVTSGNSCPMSDGAAALLLMSEEKAKEFNLEPMAYVLSYSRIGCDQEYMGEGPIYAVPKVLEKAGLKVGDIDLFELNEAFAAQAIVCQRQLGIPDEKLNIWGGAIALGHPVGATGAILTIKAMHMLEEAQKRYALITMCVGGGQGGCLIIERGSRNKKENKTKAINKIAVIGGGAMGCGIALLVSQHGRQVVIKEVIPEFAEKSLKTVHDKLNAAVARGKLMSDRANTAKGLVTATADISEIRDVDLVIEAVFENLEVKKKVFAELDRVVRPDAIFATNTSSLSITEIASATTRPERFIGMHFFNPPITMPLVELISSNMTSRETLAAADDFAKNSLGKVTIHVKECPAFLINRLLMPYLNEAAYLLTETTLTVEEIDAYARQFSWPMGPFVLLDYLGIDIAAEVAEICRRGYGKRAKPAPLMRRLVELGRFGDKSGAGFYIKDKTKGLEPLSAILGREYPNRMPLNVAEGFHRMMLGMVNEAFLCLEENISSPEEVDIGCLYGIGFPMALEGPLHWAEKEGLANILGDLKRFEQECGERFKPSRLLERYVAENKNIFKKKETDEREEW</sequence>
<evidence type="ECO:0000313" key="12">
    <source>
        <dbReference type="EMBL" id="OGM97405.1"/>
    </source>
</evidence>
<accession>A0A1F8EBN9</accession>
<dbReference type="InterPro" id="IPR008927">
    <property type="entry name" value="6-PGluconate_DH-like_C_sf"/>
</dbReference>
<evidence type="ECO:0000313" key="13">
    <source>
        <dbReference type="Proteomes" id="UP000177594"/>
    </source>
</evidence>
<dbReference type="InterPro" id="IPR006108">
    <property type="entry name" value="3HC_DH_C"/>
</dbReference>
<dbReference type="GO" id="GO:0070403">
    <property type="term" value="F:NAD+ binding"/>
    <property type="evidence" value="ECO:0007669"/>
    <property type="project" value="InterPro"/>
</dbReference>
<dbReference type="InterPro" id="IPR020616">
    <property type="entry name" value="Thiolase_N"/>
</dbReference>
<dbReference type="SUPFAM" id="SSF48179">
    <property type="entry name" value="6-phosphogluconate dehydrogenase C-terminal domain-like"/>
    <property type="match status" value="2"/>
</dbReference>
<evidence type="ECO:0000256" key="2">
    <source>
        <dbReference type="ARBA" id="ARBA00022679"/>
    </source>
</evidence>
<organism evidence="12 13">
    <name type="scientific">Candidatus Yanofskybacteria bacterium RIFCSPHIGHO2_01_FULL_39_8b</name>
    <dbReference type="NCBI Taxonomy" id="1802659"/>
    <lineage>
        <taxon>Bacteria</taxon>
        <taxon>Candidatus Yanofskyibacteriota</taxon>
    </lineage>
</organism>
<dbReference type="SUPFAM" id="SSF51735">
    <property type="entry name" value="NAD(P)-binding Rossmann-fold domains"/>
    <property type="match status" value="1"/>
</dbReference>
<dbReference type="InterPro" id="IPR020613">
    <property type="entry name" value="Thiolase_CS"/>
</dbReference>
<keyword evidence="2" id="KW-0808">Transferase</keyword>
<dbReference type="NCBIfam" id="TIGR01930">
    <property type="entry name" value="AcCoA-C-Actrans"/>
    <property type="match status" value="1"/>
</dbReference>
<feature type="domain" description="Thiolase N-terminal" evidence="8">
    <location>
        <begin position="272"/>
        <end position="301"/>
    </location>
</feature>
<feature type="domain" description="Thiolase C-terminal" evidence="11">
    <location>
        <begin position="309"/>
        <end position="430"/>
    </location>
</feature>
<dbReference type="Gene3D" id="1.10.1040.10">
    <property type="entry name" value="N-(1-d-carboxylethyl)-l-norvaline Dehydrogenase, domain 2"/>
    <property type="match status" value="2"/>
</dbReference>
<dbReference type="InterPro" id="IPR013328">
    <property type="entry name" value="6PGD_dom2"/>
</dbReference>
<comment type="similarity">
    <text evidence="1">Belongs to the thiolase-like superfamily. Thiolase family.</text>
</comment>
<dbReference type="InterPro" id="IPR006176">
    <property type="entry name" value="3-OHacyl-CoA_DH_NAD-bd"/>
</dbReference>
<feature type="domain" description="Thiolase N-terminal" evidence="8">
    <location>
        <begin position="7"/>
        <end position="211"/>
    </location>
</feature>
<dbReference type="Pfam" id="PF00108">
    <property type="entry name" value="Thiolase_N"/>
    <property type="match status" value="2"/>
</dbReference>
<feature type="domain" description="3-hydroxyacyl-CoA dehydrogenase NAD binding" evidence="10">
    <location>
        <begin position="445"/>
        <end position="625"/>
    </location>
</feature>
<keyword evidence="6" id="KW-0012">Acyltransferase</keyword>
<evidence type="ECO:0000259" key="11">
    <source>
        <dbReference type="Pfam" id="PF02803"/>
    </source>
</evidence>
<dbReference type="Gene3D" id="3.40.50.720">
    <property type="entry name" value="NAD(P)-binding Rossmann-like Domain"/>
    <property type="match status" value="1"/>
</dbReference>
<dbReference type="EMBL" id="MGIZ01000052">
    <property type="protein sequence ID" value="OGM97405.1"/>
    <property type="molecule type" value="Genomic_DNA"/>
</dbReference>
<dbReference type="InterPro" id="IPR020617">
    <property type="entry name" value="Thiolase_C"/>
</dbReference>
<dbReference type="InterPro" id="IPR036291">
    <property type="entry name" value="NAD(P)-bd_dom_sf"/>
</dbReference>
<reference evidence="12 13" key="1">
    <citation type="journal article" date="2016" name="Nat. Commun.">
        <title>Thousands of microbial genomes shed light on interconnected biogeochemical processes in an aquifer system.</title>
        <authorList>
            <person name="Anantharaman K."/>
            <person name="Brown C.T."/>
            <person name="Hug L.A."/>
            <person name="Sharon I."/>
            <person name="Castelle C.J."/>
            <person name="Probst A.J."/>
            <person name="Thomas B.C."/>
            <person name="Singh A."/>
            <person name="Wilkins M.J."/>
            <person name="Karaoz U."/>
            <person name="Brodie E.L."/>
            <person name="Williams K.H."/>
            <person name="Hubbard S.S."/>
            <person name="Banfield J.F."/>
        </authorList>
    </citation>
    <scope>NUCLEOTIDE SEQUENCE [LARGE SCALE GENOMIC DNA]</scope>
</reference>
<dbReference type="GO" id="GO:0003985">
    <property type="term" value="F:acetyl-CoA C-acetyltransferase activity"/>
    <property type="evidence" value="ECO:0007669"/>
    <property type="project" value="TreeGrafter"/>
</dbReference>
<dbReference type="PROSITE" id="PS00737">
    <property type="entry name" value="THIOLASE_2"/>
    <property type="match status" value="1"/>
</dbReference>
<evidence type="ECO:0000256" key="5">
    <source>
        <dbReference type="ARBA" id="ARBA00023098"/>
    </source>
</evidence>
<dbReference type="Pfam" id="PF00725">
    <property type="entry name" value="3HCDH"/>
    <property type="match status" value="2"/>
</dbReference>
<dbReference type="Proteomes" id="UP000177594">
    <property type="component" value="Unassembled WGS sequence"/>
</dbReference>
<evidence type="ECO:0000256" key="3">
    <source>
        <dbReference type="ARBA" id="ARBA00022832"/>
    </source>
</evidence>
<evidence type="ECO:0000256" key="4">
    <source>
        <dbReference type="ARBA" id="ARBA00023002"/>
    </source>
</evidence>
<keyword evidence="5" id="KW-0443">Lipid metabolism</keyword>
<evidence type="ECO:0000256" key="6">
    <source>
        <dbReference type="ARBA" id="ARBA00023315"/>
    </source>
</evidence>
<dbReference type="Pfam" id="PF02803">
    <property type="entry name" value="Thiolase_C"/>
    <property type="match status" value="1"/>
</dbReference>
<comment type="caution">
    <text evidence="12">The sequence shown here is derived from an EMBL/GenBank/DDBJ whole genome shotgun (WGS) entry which is preliminary data.</text>
</comment>
<evidence type="ECO:0000259" key="8">
    <source>
        <dbReference type="Pfam" id="PF00108"/>
    </source>
</evidence>
<dbReference type="InterPro" id="IPR002155">
    <property type="entry name" value="Thiolase"/>
</dbReference>
<dbReference type="FunFam" id="3.40.50.720:FF:000009">
    <property type="entry name" value="Fatty oxidation complex, alpha subunit"/>
    <property type="match status" value="1"/>
</dbReference>
<dbReference type="CDD" id="cd00751">
    <property type="entry name" value="thiolase"/>
    <property type="match status" value="1"/>
</dbReference>
<protein>
    <recommendedName>
        <fullName evidence="7">acetyl-CoA C-acyltransferase</fullName>
        <ecNumber evidence="7">2.3.1.16</ecNumber>
    </recommendedName>
</protein>
<dbReference type="EC" id="2.3.1.16" evidence="7"/>
<dbReference type="Gene3D" id="3.40.47.10">
    <property type="match status" value="1"/>
</dbReference>
<evidence type="ECO:0000259" key="10">
    <source>
        <dbReference type="Pfam" id="PF02737"/>
    </source>
</evidence>
<name>A0A1F8EBN9_9BACT</name>
<dbReference type="GO" id="GO:0006635">
    <property type="term" value="P:fatty acid beta-oxidation"/>
    <property type="evidence" value="ECO:0007669"/>
    <property type="project" value="TreeGrafter"/>
</dbReference>
<keyword evidence="4" id="KW-0560">Oxidoreductase</keyword>
<evidence type="ECO:0000259" key="9">
    <source>
        <dbReference type="Pfam" id="PF00725"/>
    </source>
</evidence>
<dbReference type="InterPro" id="IPR016039">
    <property type="entry name" value="Thiolase-like"/>
</dbReference>
<dbReference type="GO" id="GO:0016616">
    <property type="term" value="F:oxidoreductase activity, acting on the CH-OH group of donors, NAD or NADP as acceptor"/>
    <property type="evidence" value="ECO:0007669"/>
    <property type="project" value="InterPro"/>
</dbReference>
<evidence type="ECO:0000256" key="7">
    <source>
        <dbReference type="ARBA" id="ARBA00024073"/>
    </source>
</evidence>
<proteinExistence type="inferred from homology"/>
<feature type="domain" description="3-hydroxyacyl-CoA dehydrogenase C-terminal" evidence="9">
    <location>
        <begin position="628"/>
        <end position="719"/>
    </location>
</feature>